<name>A0A9N9F8M5_9GLOM</name>
<organism evidence="2 3">
    <name type="scientific">Paraglomus brasilianum</name>
    <dbReference type="NCBI Taxonomy" id="144538"/>
    <lineage>
        <taxon>Eukaryota</taxon>
        <taxon>Fungi</taxon>
        <taxon>Fungi incertae sedis</taxon>
        <taxon>Mucoromycota</taxon>
        <taxon>Glomeromycotina</taxon>
        <taxon>Glomeromycetes</taxon>
        <taxon>Paraglomerales</taxon>
        <taxon>Paraglomeraceae</taxon>
        <taxon>Paraglomus</taxon>
    </lineage>
</organism>
<reference evidence="2" key="1">
    <citation type="submission" date="2021-06" db="EMBL/GenBank/DDBJ databases">
        <authorList>
            <person name="Kallberg Y."/>
            <person name="Tangrot J."/>
            <person name="Rosling A."/>
        </authorList>
    </citation>
    <scope>NUCLEOTIDE SEQUENCE</scope>
    <source>
        <strain evidence="2">BR232B</strain>
    </source>
</reference>
<keyword evidence="3" id="KW-1185">Reference proteome</keyword>
<feature type="region of interest" description="Disordered" evidence="1">
    <location>
        <begin position="1"/>
        <end position="38"/>
    </location>
</feature>
<dbReference type="AlphaFoldDB" id="A0A9N9F8M5"/>
<protein>
    <submittedName>
        <fullName evidence="2">9085_t:CDS:1</fullName>
    </submittedName>
</protein>
<gene>
    <name evidence="2" type="ORF">PBRASI_LOCUS3381</name>
</gene>
<evidence type="ECO:0000313" key="2">
    <source>
        <dbReference type="EMBL" id="CAG8516262.1"/>
    </source>
</evidence>
<sequence length="117" mass="13356">MKTSLATEFRKQHPRPLDPETTSKMSQENTEDVQVPSGNLFRRRTELDAQKIQSRAPNDEEMQQPTMPSYPNAIGKAYAYRVTFILDPSEGVDRLKHMLLKAAGHNLVSRQTNTELE</sequence>
<accession>A0A9N9F8M5</accession>
<feature type="compositionally biased region" description="Basic and acidic residues" evidence="1">
    <location>
        <begin position="8"/>
        <end position="18"/>
    </location>
</feature>
<proteinExistence type="predicted"/>
<dbReference type="OrthoDB" id="6513042at2759"/>
<evidence type="ECO:0000313" key="3">
    <source>
        <dbReference type="Proteomes" id="UP000789739"/>
    </source>
</evidence>
<dbReference type="Proteomes" id="UP000789739">
    <property type="component" value="Unassembled WGS sequence"/>
</dbReference>
<dbReference type="EMBL" id="CAJVPI010000302">
    <property type="protein sequence ID" value="CAG8516262.1"/>
    <property type="molecule type" value="Genomic_DNA"/>
</dbReference>
<evidence type="ECO:0000256" key="1">
    <source>
        <dbReference type="SAM" id="MobiDB-lite"/>
    </source>
</evidence>
<comment type="caution">
    <text evidence="2">The sequence shown here is derived from an EMBL/GenBank/DDBJ whole genome shotgun (WGS) entry which is preliminary data.</text>
</comment>